<comment type="caution">
    <text evidence="1">The sequence shown here is derived from an EMBL/GenBank/DDBJ whole genome shotgun (WGS) entry which is preliminary data.</text>
</comment>
<dbReference type="InParanoid" id="A0A2P5EMF2"/>
<name>A0A2P5EMF2_TREOI</name>
<accession>A0A2P5EMF2</accession>
<organism evidence="1 2">
    <name type="scientific">Trema orientale</name>
    <name type="common">Charcoal tree</name>
    <name type="synonym">Celtis orientalis</name>
    <dbReference type="NCBI Taxonomy" id="63057"/>
    <lineage>
        <taxon>Eukaryota</taxon>
        <taxon>Viridiplantae</taxon>
        <taxon>Streptophyta</taxon>
        <taxon>Embryophyta</taxon>
        <taxon>Tracheophyta</taxon>
        <taxon>Spermatophyta</taxon>
        <taxon>Magnoliopsida</taxon>
        <taxon>eudicotyledons</taxon>
        <taxon>Gunneridae</taxon>
        <taxon>Pentapetalae</taxon>
        <taxon>rosids</taxon>
        <taxon>fabids</taxon>
        <taxon>Rosales</taxon>
        <taxon>Cannabaceae</taxon>
        <taxon>Trema</taxon>
    </lineage>
</organism>
<gene>
    <name evidence="1" type="ORF">TorRG33x02_175210</name>
</gene>
<sequence>MNFNLQPYNDSLIGYVPLKPCNGGAVFLTSEVITTPSADFYSNYWFLVCSPCSLLTFEENTDNPGRWGSITYLPHRVMRQFGYDQLVPFLSEVDSVEHADSRFLHSQISLLGPRIAGFLPPQSSHVGRVSMTFVDFWNNVFSLLCSFVRQPDGISTPPPISERDLTLFRPHEHSQIDRNH</sequence>
<proteinExistence type="predicted"/>
<keyword evidence="2" id="KW-1185">Reference proteome</keyword>
<evidence type="ECO:0000313" key="1">
    <source>
        <dbReference type="EMBL" id="PON86689.1"/>
    </source>
</evidence>
<dbReference type="EMBL" id="JXTC01000128">
    <property type="protein sequence ID" value="PON86689.1"/>
    <property type="molecule type" value="Genomic_DNA"/>
</dbReference>
<evidence type="ECO:0000313" key="2">
    <source>
        <dbReference type="Proteomes" id="UP000237000"/>
    </source>
</evidence>
<reference evidence="2" key="1">
    <citation type="submission" date="2016-06" db="EMBL/GenBank/DDBJ databases">
        <title>Parallel loss of symbiosis genes in relatives of nitrogen-fixing non-legume Parasponia.</title>
        <authorList>
            <person name="Van Velzen R."/>
            <person name="Holmer R."/>
            <person name="Bu F."/>
            <person name="Rutten L."/>
            <person name="Van Zeijl A."/>
            <person name="Liu W."/>
            <person name="Santuari L."/>
            <person name="Cao Q."/>
            <person name="Sharma T."/>
            <person name="Shen D."/>
            <person name="Roswanjaya Y."/>
            <person name="Wardhani T."/>
            <person name="Kalhor M.S."/>
            <person name="Jansen J."/>
            <person name="Van den Hoogen J."/>
            <person name="Gungor B."/>
            <person name="Hartog M."/>
            <person name="Hontelez J."/>
            <person name="Verver J."/>
            <person name="Yang W.-C."/>
            <person name="Schijlen E."/>
            <person name="Repin R."/>
            <person name="Schilthuizen M."/>
            <person name="Schranz E."/>
            <person name="Heidstra R."/>
            <person name="Miyata K."/>
            <person name="Fedorova E."/>
            <person name="Kohlen W."/>
            <person name="Bisseling T."/>
            <person name="Smit S."/>
            <person name="Geurts R."/>
        </authorList>
    </citation>
    <scope>NUCLEOTIDE SEQUENCE [LARGE SCALE GENOMIC DNA]</scope>
    <source>
        <strain evidence="2">cv. RG33-2</strain>
    </source>
</reference>
<dbReference type="Proteomes" id="UP000237000">
    <property type="component" value="Unassembled WGS sequence"/>
</dbReference>
<feature type="non-terminal residue" evidence="1">
    <location>
        <position position="180"/>
    </location>
</feature>
<dbReference type="AlphaFoldDB" id="A0A2P5EMF2"/>
<protein>
    <submittedName>
        <fullName evidence="1">Uncharacterized protein</fullName>
    </submittedName>
</protein>